<dbReference type="GO" id="GO:0043709">
    <property type="term" value="P:cell adhesion involved in single-species biofilm formation"/>
    <property type="evidence" value="ECO:0007669"/>
    <property type="project" value="TreeGrafter"/>
</dbReference>
<evidence type="ECO:0000256" key="1">
    <source>
        <dbReference type="SAM" id="SignalP"/>
    </source>
</evidence>
<dbReference type="PANTHER" id="PTHR33420">
    <property type="entry name" value="FIMBRIAL SUBUNIT ELFA-RELATED"/>
    <property type="match status" value="1"/>
</dbReference>
<organism evidence="3 4">
    <name type="scientific">Stenotrophomonas geniculata N1</name>
    <dbReference type="NCBI Taxonomy" id="1167641"/>
    <lineage>
        <taxon>Bacteria</taxon>
        <taxon>Pseudomonadati</taxon>
        <taxon>Pseudomonadota</taxon>
        <taxon>Gammaproteobacteria</taxon>
        <taxon>Lysobacterales</taxon>
        <taxon>Lysobacteraceae</taxon>
        <taxon>Stenotrophomonas</taxon>
    </lineage>
</organism>
<dbReference type="InterPro" id="IPR050263">
    <property type="entry name" value="Bact_Fimbrial_Adh_Pro"/>
</dbReference>
<feature type="domain" description="Fimbrial-type adhesion" evidence="2">
    <location>
        <begin position="27"/>
        <end position="171"/>
    </location>
</feature>
<protein>
    <submittedName>
        <fullName evidence="3">Fimbrial protein</fullName>
    </submittedName>
</protein>
<dbReference type="GO" id="GO:0009289">
    <property type="term" value="C:pilus"/>
    <property type="evidence" value="ECO:0007669"/>
    <property type="project" value="InterPro"/>
</dbReference>
<dbReference type="AlphaFoldDB" id="A0A0L8A790"/>
<dbReference type="Pfam" id="PF00419">
    <property type="entry name" value="Fimbrial"/>
    <property type="match status" value="1"/>
</dbReference>
<proteinExistence type="predicted"/>
<gene>
    <name evidence="3" type="ORF">W7K_16805</name>
</gene>
<dbReference type="InterPro" id="IPR008966">
    <property type="entry name" value="Adhesion_dom_sf"/>
</dbReference>
<dbReference type="SUPFAM" id="SSF49401">
    <property type="entry name" value="Bacterial adhesins"/>
    <property type="match status" value="1"/>
</dbReference>
<dbReference type="OrthoDB" id="6037917at2"/>
<evidence type="ECO:0000313" key="3">
    <source>
        <dbReference type="EMBL" id="KOE98029.1"/>
    </source>
</evidence>
<dbReference type="EMBL" id="AJLO02000037">
    <property type="protein sequence ID" value="KOE98029.1"/>
    <property type="molecule type" value="Genomic_DNA"/>
</dbReference>
<name>A0A0L8A790_9GAMM</name>
<sequence>MSNTLNMLVAGALALAVSPAAFAEKLEITGELMTSTCAVDAVGGTITVPMGKVDVASVNASERAGMKNFSIQLDCTGSGATQDVGVRFGGTPDGSTGNLALNPDPSAASNVGVALYDAAGNHQKLGEDPLQWVTIPAAGKGQLDYSAWYASPGQNATAGVANASGDFVVLYK</sequence>
<dbReference type="InterPro" id="IPR000259">
    <property type="entry name" value="Adhesion_dom_fimbrial"/>
</dbReference>
<evidence type="ECO:0000313" key="4">
    <source>
        <dbReference type="Proteomes" id="UP000036890"/>
    </source>
</evidence>
<feature type="signal peptide" evidence="1">
    <location>
        <begin position="1"/>
        <end position="23"/>
    </location>
</feature>
<accession>A0A0L8A790</accession>
<dbReference type="InterPro" id="IPR036937">
    <property type="entry name" value="Adhesion_dom_fimbrial_sf"/>
</dbReference>
<keyword evidence="1" id="KW-0732">Signal</keyword>
<dbReference type="Proteomes" id="UP000036890">
    <property type="component" value="Unassembled WGS sequence"/>
</dbReference>
<dbReference type="Gene3D" id="2.60.40.1090">
    <property type="entry name" value="Fimbrial-type adhesion domain"/>
    <property type="match status" value="1"/>
</dbReference>
<comment type="caution">
    <text evidence="3">The sequence shown here is derived from an EMBL/GenBank/DDBJ whole genome shotgun (WGS) entry which is preliminary data.</text>
</comment>
<reference evidence="3 4" key="1">
    <citation type="journal article" date="2012" name="J. Bacteriol.">
        <title>Genome sequence of a novel nicotine-degrading strain, Pseudomonas geniculata N1.</title>
        <authorList>
            <person name="Tang H."/>
            <person name="Yu H."/>
            <person name="Tai C."/>
            <person name="Huang K."/>
            <person name="Liu Y."/>
            <person name="Wang L."/>
            <person name="Yao Y."/>
            <person name="Wu G."/>
            <person name="Xu P."/>
        </authorList>
    </citation>
    <scope>NUCLEOTIDE SEQUENCE [LARGE SCALE GENOMIC DNA]</scope>
    <source>
        <strain evidence="3 4">N1</strain>
    </source>
</reference>
<evidence type="ECO:0000259" key="2">
    <source>
        <dbReference type="Pfam" id="PF00419"/>
    </source>
</evidence>
<dbReference type="PANTHER" id="PTHR33420:SF26">
    <property type="entry name" value="FIMBRIAL SUBUNIT"/>
    <property type="match status" value="1"/>
</dbReference>
<dbReference type="RefSeq" id="WP_010481962.1">
    <property type="nucleotide sequence ID" value="NZ_AJLO02000037.1"/>
</dbReference>
<feature type="chain" id="PRO_5005579767" evidence="1">
    <location>
        <begin position="24"/>
        <end position="172"/>
    </location>
</feature>